<reference evidence="1 2" key="1">
    <citation type="journal article" date="2016" name="Mol. Biol. Evol.">
        <title>Comparative Genomics of Early-Diverging Mushroom-Forming Fungi Provides Insights into the Origins of Lignocellulose Decay Capabilities.</title>
        <authorList>
            <person name="Nagy L.G."/>
            <person name="Riley R."/>
            <person name="Tritt A."/>
            <person name="Adam C."/>
            <person name="Daum C."/>
            <person name="Floudas D."/>
            <person name="Sun H."/>
            <person name="Yadav J.S."/>
            <person name="Pangilinan J."/>
            <person name="Larsson K.H."/>
            <person name="Matsuura K."/>
            <person name="Barry K."/>
            <person name="Labutti K."/>
            <person name="Kuo R."/>
            <person name="Ohm R.A."/>
            <person name="Bhattacharya S.S."/>
            <person name="Shirouzu T."/>
            <person name="Yoshinaga Y."/>
            <person name="Martin F.M."/>
            <person name="Grigoriev I.V."/>
            <person name="Hibbett D.S."/>
        </authorList>
    </citation>
    <scope>NUCLEOTIDE SEQUENCE [LARGE SCALE GENOMIC DNA]</scope>
    <source>
        <strain evidence="1 2">HHB10207 ss-3</strain>
    </source>
</reference>
<gene>
    <name evidence="1" type="ORF">SISSUDRAFT_1060093</name>
</gene>
<evidence type="ECO:0008006" key="3">
    <source>
        <dbReference type="Google" id="ProtNLM"/>
    </source>
</evidence>
<sequence length="607" mass="68302">MISAEAQSLLSALTLDDLVKALDVKMRADCQKVVSVDPLAGGILREENFAVVDSYMQEIIDAKALFDQSVAATTLLCRRYLNGRSLIFRLPEELFTTIVGIYIRDQNYLSRRSYDASRHPPVFALKKQLAITQISSRWHEICVRSPILWNEINLLWPPAAIEAIAFRAKNVPLSLSLCCNRGEESQYFSNIGRGGLKYAFWNKFLGQNMGRIRELAISLPAGNYMTGIGEFWDHTLSLPAPKLETLELISSSSKEEHYLANLFAKSAPSLREIRLQGFCYQSFDPGVFESLTSLSLEADGPDSLPAFDQIPFLLSKASRLVHLSLRVPGDLLAGHFQPVHRHVAELRQCVKLEIGELFSDFVTYLFSAVSFPALRDLAVAHIKRSSRHLPTTFSGRLYSCLPPSIRELCGGVQSLSFSLQDAEFTIRTIRSTGVRLKLIEMLDFTEYEAQHDEEDEDADDDEDDDDTSKSIESWIDRRLVSSSRFLAPFKDLAFNLNYLAFRASSDVSHLISRKTCAAILSMTPRLTRLFVDDYKLAGTFIAVLNGTTLCPSLTTFELCELLLIPNEDETALKLLRLSRPSLTVSERKDKSDFYSDIPIHALRKLLM</sequence>
<name>A0A166FG45_9AGAM</name>
<evidence type="ECO:0000313" key="2">
    <source>
        <dbReference type="Proteomes" id="UP000076798"/>
    </source>
</evidence>
<proteinExistence type="predicted"/>
<evidence type="ECO:0000313" key="1">
    <source>
        <dbReference type="EMBL" id="KZT40606.1"/>
    </source>
</evidence>
<dbReference type="AlphaFoldDB" id="A0A166FG45"/>
<dbReference type="InterPro" id="IPR032675">
    <property type="entry name" value="LRR_dom_sf"/>
</dbReference>
<organism evidence="1 2">
    <name type="scientific">Sistotremastrum suecicum HHB10207 ss-3</name>
    <dbReference type="NCBI Taxonomy" id="1314776"/>
    <lineage>
        <taxon>Eukaryota</taxon>
        <taxon>Fungi</taxon>
        <taxon>Dikarya</taxon>
        <taxon>Basidiomycota</taxon>
        <taxon>Agaricomycotina</taxon>
        <taxon>Agaricomycetes</taxon>
        <taxon>Sistotremastrales</taxon>
        <taxon>Sistotremastraceae</taxon>
        <taxon>Sistotremastrum</taxon>
    </lineage>
</organism>
<dbReference type="Proteomes" id="UP000076798">
    <property type="component" value="Unassembled WGS sequence"/>
</dbReference>
<dbReference type="SUPFAM" id="SSF52047">
    <property type="entry name" value="RNI-like"/>
    <property type="match status" value="1"/>
</dbReference>
<protein>
    <recommendedName>
        <fullName evidence="3">F-box domain-containing protein</fullName>
    </recommendedName>
</protein>
<keyword evidence="2" id="KW-1185">Reference proteome</keyword>
<dbReference type="OrthoDB" id="3172239at2759"/>
<dbReference type="Gene3D" id="3.80.10.10">
    <property type="entry name" value="Ribonuclease Inhibitor"/>
    <property type="match status" value="1"/>
</dbReference>
<dbReference type="EMBL" id="KV428030">
    <property type="protein sequence ID" value="KZT40606.1"/>
    <property type="molecule type" value="Genomic_DNA"/>
</dbReference>
<accession>A0A166FG45</accession>